<accession>A0A1B6I971</accession>
<dbReference type="GO" id="GO:0002181">
    <property type="term" value="P:cytoplasmic translation"/>
    <property type="evidence" value="ECO:0007669"/>
    <property type="project" value="TreeGrafter"/>
</dbReference>
<feature type="domain" description="Large ribosomal subunit protein uL10-like insertion" evidence="7">
    <location>
        <begin position="68"/>
        <end position="136"/>
    </location>
</feature>
<evidence type="ECO:0000256" key="1">
    <source>
        <dbReference type="ARBA" id="ARBA00002200"/>
    </source>
</evidence>
<dbReference type="GO" id="GO:0022625">
    <property type="term" value="C:cytosolic large ribosomal subunit"/>
    <property type="evidence" value="ECO:0007669"/>
    <property type="project" value="TreeGrafter"/>
</dbReference>
<dbReference type="AlphaFoldDB" id="A0A1B6I971"/>
<keyword evidence="3" id="KW-0689">Ribosomal protein</keyword>
<evidence type="ECO:0000256" key="5">
    <source>
        <dbReference type="ARBA" id="ARBA00035202"/>
    </source>
</evidence>
<evidence type="ECO:0000256" key="4">
    <source>
        <dbReference type="ARBA" id="ARBA00023274"/>
    </source>
</evidence>
<proteinExistence type="inferred from homology"/>
<dbReference type="EMBL" id="GECU01024210">
    <property type="protein sequence ID" value="JAS83496.1"/>
    <property type="molecule type" value="Transcribed_RNA"/>
</dbReference>
<feature type="non-terminal residue" evidence="8">
    <location>
        <position position="1"/>
    </location>
</feature>
<dbReference type="InterPro" id="IPR043141">
    <property type="entry name" value="Ribosomal_uL10-like_sf"/>
</dbReference>
<protein>
    <recommendedName>
        <fullName evidence="5">Large ribosomal subunit protein uL10</fullName>
    </recommendedName>
    <alternativeName>
        <fullName evidence="6">60S acidic ribosomal protein P0</fullName>
    </alternativeName>
</protein>
<dbReference type="InterPro" id="IPR043164">
    <property type="entry name" value="Ribosomal_uL10-like_insert_sf"/>
</dbReference>
<dbReference type="SUPFAM" id="SSF160369">
    <property type="entry name" value="Ribosomal protein L10-like"/>
    <property type="match status" value="1"/>
</dbReference>
<evidence type="ECO:0000259" key="7">
    <source>
        <dbReference type="Pfam" id="PF17777"/>
    </source>
</evidence>
<gene>
    <name evidence="8" type="ORF">g.6037</name>
</gene>
<evidence type="ECO:0000256" key="3">
    <source>
        <dbReference type="ARBA" id="ARBA00022980"/>
    </source>
</evidence>
<reference evidence="8" key="1">
    <citation type="submission" date="2015-11" db="EMBL/GenBank/DDBJ databases">
        <title>De novo transcriptome assembly of four potential Pierce s Disease insect vectors from Arizona vineyards.</title>
        <authorList>
            <person name="Tassone E.E."/>
        </authorList>
    </citation>
    <scope>NUCLEOTIDE SEQUENCE</scope>
</reference>
<sequence length="217" mass="23467">IAQLPSNFKVLFAKNKIMKKVLRELDPVKFGDLIESIQGNVLVAFFDGMDPADVLRASERFQRKAHAVAGDVTRKDIVVPAGPTGLPPEKINLFQSARMNTKINKGKIDVAADHTLVKAGEVVGISEANLLSMLNIMPFEFGMDIRRVYENGEIYSSSILLIDQSCIEASIAECVSLLAAVSLGAGIVTEASVSYEVNSAYTDIRRVALGLGLSLDK</sequence>
<dbReference type="PANTHER" id="PTHR45699:SF3">
    <property type="entry name" value="LARGE RIBOSOMAL SUBUNIT PROTEIN UL10"/>
    <property type="match status" value="1"/>
</dbReference>
<dbReference type="InterPro" id="IPR050323">
    <property type="entry name" value="Ribosomal_protein_uL10"/>
</dbReference>
<dbReference type="InterPro" id="IPR040637">
    <property type="entry name" value="Ribosomal_uL10-like_insert"/>
</dbReference>
<dbReference type="Gene3D" id="3.90.105.20">
    <property type="match status" value="1"/>
</dbReference>
<dbReference type="PANTHER" id="PTHR45699">
    <property type="entry name" value="60S ACIDIC RIBOSOMAL PROTEIN P0"/>
    <property type="match status" value="1"/>
</dbReference>
<evidence type="ECO:0000256" key="6">
    <source>
        <dbReference type="ARBA" id="ARBA00035444"/>
    </source>
</evidence>
<evidence type="ECO:0000256" key="2">
    <source>
        <dbReference type="ARBA" id="ARBA00008889"/>
    </source>
</evidence>
<keyword evidence="4" id="KW-0687">Ribonucleoprotein</keyword>
<dbReference type="Gene3D" id="3.30.70.1730">
    <property type="match status" value="1"/>
</dbReference>
<comment type="similarity">
    <text evidence="2">Belongs to the universal ribosomal protein uL10 family.</text>
</comment>
<evidence type="ECO:0000313" key="8">
    <source>
        <dbReference type="EMBL" id="JAS83496.1"/>
    </source>
</evidence>
<dbReference type="GO" id="GO:0003735">
    <property type="term" value="F:structural constituent of ribosome"/>
    <property type="evidence" value="ECO:0007669"/>
    <property type="project" value="TreeGrafter"/>
</dbReference>
<dbReference type="Pfam" id="PF17777">
    <property type="entry name" value="RL10P_insert"/>
    <property type="match status" value="1"/>
</dbReference>
<dbReference type="FunFam" id="3.90.105.20:FF:000001">
    <property type="entry name" value="60S acidic ribosomal protein P0"/>
    <property type="match status" value="1"/>
</dbReference>
<dbReference type="GO" id="GO:0000027">
    <property type="term" value="P:ribosomal large subunit assembly"/>
    <property type="evidence" value="ECO:0007669"/>
    <property type="project" value="TreeGrafter"/>
</dbReference>
<organism evidence="8">
    <name type="scientific">Homalodisca liturata</name>
    <dbReference type="NCBI Taxonomy" id="320908"/>
    <lineage>
        <taxon>Eukaryota</taxon>
        <taxon>Metazoa</taxon>
        <taxon>Ecdysozoa</taxon>
        <taxon>Arthropoda</taxon>
        <taxon>Hexapoda</taxon>
        <taxon>Insecta</taxon>
        <taxon>Pterygota</taxon>
        <taxon>Neoptera</taxon>
        <taxon>Paraneoptera</taxon>
        <taxon>Hemiptera</taxon>
        <taxon>Auchenorrhyncha</taxon>
        <taxon>Membracoidea</taxon>
        <taxon>Cicadellidae</taxon>
        <taxon>Cicadellinae</taxon>
        <taxon>Proconiini</taxon>
        <taxon>Homalodisca</taxon>
    </lineage>
</organism>
<name>A0A1B6I971_9HEMI</name>
<dbReference type="GO" id="GO:0070180">
    <property type="term" value="F:large ribosomal subunit rRNA binding"/>
    <property type="evidence" value="ECO:0007669"/>
    <property type="project" value="TreeGrafter"/>
</dbReference>
<comment type="function">
    <text evidence="1">Ribosomal protein P0 is the functional equivalent of E.coli protein L10.</text>
</comment>